<feature type="non-terminal residue" evidence="10">
    <location>
        <position position="1"/>
    </location>
</feature>
<comment type="catalytic activity">
    <reaction evidence="1">
        <text>ATP + protein L-histidine = ADP + protein N-phospho-L-histidine.</text>
        <dbReference type="EC" id="2.7.13.3"/>
    </reaction>
</comment>
<keyword evidence="4" id="KW-0808">Transferase</keyword>
<evidence type="ECO:0000256" key="8">
    <source>
        <dbReference type="ARBA" id="ARBA00023012"/>
    </source>
</evidence>
<evidence type="ECO:0000256" key="5">
    <source>
        <dbReference type="ARBA" id="ARBA00022741"/>
    </source>
</evidence>
<dbReference type="SUPFAM" id="SSF55781">
    <property type="entry name" value="GAF domain-like"/>
    <property type="match status" value="1"/>
</dbReference>
<dbReference type="PANTHER" id="PTHR43065:SF46">
    <property type="entry name" value="C4-DICARBOXYLATE TRANSPORT SENSOR PROTEIN DCTB"/>
    <property type="match status" value="1"/>
</dbReference>
<keyword evidence="7" id="KW-0067">ATP-binding</keyword>
<dbReference type="PRINTS" id="PR00344">
    <property type="entry name" value="BCTRLSENSOR"/>
</dbReference>
<dbReference type="InterPro" id="IPR004358">
    <property type="entry name" value="Sig_transdc_His_kin-like_C"/>
</dbReference>
<keyword evidence="5" id="KW-0547">Nucleotide-binding</keyword>
<evidence type="ECO:0000256" key="6">
    <source>
        <dbReference type="ARBA" id="ARBA00022777"/>
    </source>
</evidence>
<dbReference type="GO" id="GO:0000155">
    <property type="term" value="F:phosphorelay sensor kinase activity"/>
    <property type="evidence" value="ECO:0007669"/>
    <property type="project" value="InterPro"/>
</dbReference>
<dbReference type="Gene3D" id="3.30.565.10">
    <property type="entry name" value="Histidine kinase-like ATPase, C-terminal domain"/>
    <property type="match status" value="1"/>
</dbReference>
<evidence type="ECO:0000259" key="9">
    <source>
        <dbReference type="PROSITE" id="PS50109"/>
    </source>
</evidence>
<dbReference type="InterPro" id="IPR036097">
    <property type="entry name" value="HisK_dim/P_sf"/>
</dbReference>
<name>A0A0P9CVJ2_9CHLR</name>
<evidence type="ECO:0000256" key="2">
    <source>
        <dbReference type="ARBA" id="ARBA00012438"/>
    </source>
</evidence>
<dbReference type="Gene3D" id="3.30.450.40">
    <property type="match status" value="1"/>
</dbReference>
<evidence type="ECO:0000256" key="4">
    <source>
        <dbReference type="ARBA" id="ARBA00022679"/>
    </source>
</evidence>
<organism evidence="10 11">
    <name type="scientific">Kouleothrix aurantiaca</name>
    <dbReference type="NCBI Taxonomy" id="186479"/>
    <lineage>
        <taxon>Bacteria</taxon>
        <taxon>Bacillati</taxon>
        <taxon>Chloroflexota</taxon>
        <taxon>Chloroflexia</taxon>
        <taxon>Chloroflexales</taxon>
        <taxon>Roseiflexineae</taxon>
        <taxon>Roseiflexaceae</taxon>
        <taxon>Kouleothrix</taxon>
    </lineage>
</organism>
<dbReference type="PROSITE" id="PS50109">
    <property type="entry name" value="HIS_KIN"/>
    <property type="match status" value="1"/>
</dbReference>
<dbReference type="InterPro" id="IPR036890">
    <property type="entry name" value="HATPase_C_sf"/>
</dbReference>
<keyword evidence="8" id="KW-0902">Two-component regulatory system</keyword>
<protein>
    <recommendedName>
        <fullName evidence="2">histidine kinase</fullName>
        <ecNumber evidence="2">2.7.13.3</ecNumber>
    </recommendedName>
</protein>
<accession>A0A0P9CVJ2</accession>
<dbReference type="Gene3D" id="1.10.287.130">
    <property type="match status" value="1"/>
</dbReference>
<sequence>IGPIVADEQSLGIIDLQSPLQAAFAQADIALLQLLGQLAAVAMKHQGARLLTPASETEIIAEHDLLLSSRLAVVNDLAAGVAHEINNPLTTILGYTHLLLRNQDLPQAARDDISHIMVEGQRIAALVERFLRFAQPSSGGKIPLPIDQPLNEVLGLLRNRIAESGIQIDIDMPADIPMVLGQAGQLEQAFLELLQNAIEAMSTSDQRRLGISIAEQSEWVRVTISDTGRGIRPDLLTRVFEPGFTTKVDKGISRGLGLGLYAVHMIAQDHWGRVEVQSQVWRGSTFTVCLPAI</sequence>
<dbReference type="Pfam" id="PF02518">
    <property type="entry name" value="HATPase_c"/>
    <property type="match status" value="1"/>
</dbReference>
<evidence type="ECO:0000256" key="3">
    <source>
        <dbReference type="ARBA" id="ARBA00022553"/>
    </source>
</evidence>
<dbReference type="EMBL" id="LJCR01001823">
    <property type="protein sequence ID" value="KPV49671.1"/>
    <property type="molecule type" value="Genomic_DNA"/>
</dbReference>
<dbReference type="SUPFAM" id="SSF47384">
    <property type="entry name" value="Homodimeric domain of signal transducing histidine kinase"/>
    <property type="match status" value="1"/>
</dbReference>
<dbReference type="InterPro" id="IPR003594">
    <property type="entry name" value="HATPase_dom"/>
</dbReference>
<dbReference type="PANTHER" id="PTHR43065">
    <property type="entry name" value="SENSOR HISTIDINE KINASE"/>
    <property type="match status" value="1"/>
</dbReference>
<dbReference type="GO" id="GO:0005524">
    <property type="term" value="F:ATP binding"/>
    <property type="evidence" value="ECO:0007669"/>
    <property type="project" value="UniProtKB-KW"/>
</dbReference>
<dbReference type="Proteomes" id="UP000050509">
    <property type="component" value="Unassembled WGS sequence"/>
</dbReference>
<dbReference type="InterPro" id="IPR005467">
    <property type="entry name" value="His_kinase_dom"/>
</dbReference>
<dbReference type="Pfam" id="PF00512">
    <property type="entry name" value="HisKA"/>
    <property type="match status" value="1"/>
</dbReference>
<dbReference type="CDD" id="cd00082">
    <property type="entry name" value="HisKA"/>
    <property type="match status" value="1"/>
</dbReference>
<keyword evidence="11" id="KW-1185">Reference proteome</keyword>
<dbReference type="EC" id="2.7.13.3" evidence="2"/>
<evidence type="ECO:0000313" key="10">
    <source>
        <dbReference type="EMBL" id="KPV49671.1"/>
    </source>
</evidence>
<dbReference type="InterPro" id="IPR003661">
    <property type="entry name" value="HisK_dim/P_dom"/>
</dbReference>
<feature type="domain" description="Histidine kinase" evidence="9">
    <location>
        <begin position="80"/>
        <end position="293"/>
    </location>
</feature>
<reference evidence="10 11" key="1">
    <citation type="submission" date="2015-09" db="EMBL/GenBank/DDBJ databases">
        <title>Draft genome sequence of Kouleothrix aurantiaca JCM 19913.</title>
        <authorList>
            <person name="Hemp J."/>
        </authorList>
    </citation>
    <scope>NUCLEOTIDE SEQUENCE [LARGE SCALE GENOMIC DNA]</scope>
    <source>
        <strain evidence="10 11">COM-B</strain>
    </source>
</reference>
<keyword evidence="3" id="KW-0597">Phosphoprotein</keyword>
<evidence type="ECO:0000256" key="7">
    <source>
        <dbReference type="ARBA" id="ARBA00022840"/>
    </source>
</evidence>
<dbReference type="AlphaFoldDB" id="A0A0P9CVJ2"/>
<dbReference type="SUPFAM" id="SSF55874">
    <property type="entry name" value="ATPase domain of HSP90 chaperone/DNA topoisomerase II/histidine kinase"/>
    <property type="match status" value="1"/>
</dbReference>
<dbReference type="SMART" id="SM00387">
    <property type="entry name" value="HATPase_c"/>
    <property type="match status" value="1"/>
</dbReference>
<proteinExistence type="predicted"/>
<comment type="caution">
    <text evidence="10">The sequence shown here is derived from an EMBL/GenBank/DDBJ whole genome shotgun (WGS) entry which is preliminary data.</text>
</comment>
<evidence type="ECO:0000256" key="1">
    <source>
        <dbReference type="ARBA" id="ARBA00000085"/>
    </source>
</evidence>
<keyword evidence="6" id="KW-0418">Kinase</keyword>
<dbReference type="SMART" id="SM00388">
    <property type="entry name" value="HisKA"/>
    <property type="match status" value="1"/>
</dbReference>
<gene>
    <name evidence="10" type="ORF">SE17_31300</name>
</gene>
<evidence type="ECO:0000313" key="11">
    <source>
        <dbReference type="Proteomes" id="UP000050509"/>
    </source>
</evidence>
<dbReference type="InterPro" id="IPR029016">
    <property type="entry name" value="GAF-like_dom_sf"/>
</dbReference>